<evidence type="ECO:0000313" key="9">
    <source>
        <dbReference type="Proteomes" id="UP000243207"/>
    </source>
</evidence>
<gene>
    <name evidence="8" type="ORF">SAMN05216421_0140</name>
</gene>
<keyword evidence="5 7" id="KW-0472">Membrane</keyword>
<comment type="similarity">
    <text evidence="2">Belongs to the autoinducer-2 exporter (AI-2E) (TC 2.A.86) family.</text>
</comment>
<evidence type="ECO:0000256" key="7">
    <source>
        <dbReference type="SAM" id="Phobius"/>
    </source>
</evidence>
<keyword evidence="4 7" id="KW-1133">Transmembrane helix</keyword>
<keyword evidence="9" id="KW-1185">Reference proteome</keyword>
<dbReference type="RefSeq" id="WP_093391261.1">
    <property type="nucleotide sequence ID" value="NZ_LT629736.1"/>
</dbReference>
<name>A0A1H1LDZ1_9GAMM</name>
<evidence type="ECO:0000256" key="2">
    <source>
        <dbReference type="ARBA" id="ARBA00009773"/>
    </source>
</evidence>
<evidence type="ECO:0000256" key="3">
    <source>
        <dbReference type="ARBA" id="ARBA00022692"/>
    </source>
</evidence>
<feature type="transmembrane region" description="Helical" evidence="7">
    <location>
        <begin position="202"/>
        <end position="228"/>
    </location>
</feature>
<keyword evidence="3 7" id="KW-0812">Transmembrane</keyword>
<feature type="transmembrane region" description="Helical" evidence="7">
    <location>
        <begin position="315"/>
        <end position="333"/>
    </location>
</feature>
<proteinExistence type="inferred from homology"/>
<evidence type="ECO:0000256" key="4">
    <source>
        <dbReference type="ARBA" id="ARBA00022989"/>
    </source>
</evidence>
<reference evidence="9" key="1">
    <citation type="submission" date="2016-10" db="EMBL/GenBank/DDBJ databases">
        <authorList>
            <person name="Varghese N."/>
            <person name="Submissions S."/>
        </authorList>
    </citation>
    <scope>NUCLEOTIDE SEQUENCE [LARGE SCALE GENOMIC DNA]</scope>
    <source>
        <strain evidence="9">NRRL B-51270</strain>
    </source>
</reference>
<feature type="transmembrane region" description="Helical" evidence="7">
    <location>
        <begin position="282"/>
        <end position="308"/>
    </location>
</feature>
<sequence>MSDESGTEPLGQLTETPSSPDEEQPQPRPSVALVWLLGLALLYTLYFAKSLIMPMVVALLFALLLSPVVSGLKRVHVPRTLSAVVLLAMLLGPFTVLAVQLSKPAQKWAKRLPEISATLAEQVDSFTDAFELSEPTIEMPPQAEAEQGGFRLFGFLRRDEPVATEPAPVREEAQEEGGEVTARIKQGGIEVLLSVLSATPLVIAQFLTAIILILFLLIFGPSLFANFIQICPEVKNKRISVILVRTIQKELSRYIVTVTVINACLGLVTGSALWLMGVEDALLWGVLVGLVNYAPYVGPLIGVLILCFAGIAQYGLEWAALLPALVYFGINLIEAQFVTPTVLGMHMRLNPLVIMVWLIIWGWLWGAVGVLLAVPLLVSVKLIAGQLNVFPTWVRLIETQASFRPAQADA</sequence>
<dbReference type="OrthoDB" id="9799225at2"/>
<evidence type="ECO:0000256" key="6">
    <source>
        <dbReference type="SAM" id="MobiDB-lite"/>
    </source>
</evidence>
<feature type="transmembrane region" description="Helical" evidence="7">
    <location>
        <begin position="81"/>
        <end position="101"/>
    </location>
</feature>
<feature type="transmembrane region" description="Helical" evidence="7">
    <location>
        <begin position="52"/>
        <end position="69"/>
    </location>
</feature>
<feature type="transmembrane region" description="Helical" evidence="7">
    <location>
        <begin position="254"/>
        <end position="276"/>
    </location>
</feature>
<protein>
    <submittedName>
        <fullName evidence="8">Predicted PurR-regulated permease PerM</fullName>
    </submittedName>
</protein>
<accession>A0A1H1LDZ1</accession>
<evidence type="ECO:0000256" key="5">
    <source>
        <dbReference type="ARBA" id="ARBA00023136"/>
    </source>
</evidence>
<dbReference type="GO" id="GO:0055085">
    <property type="term" value="P:transmembrane transport"/>
    <property type="evidence" value="ECO:0007669"/>
    <property type="project" value="TreeGrafter"/>
</dbReference>
<dbReference type="GO" id="GO:0016020">
    <property type="term" value="C:membrane"/>
    <property type="evidence" value="ECO:0007669"/>
    <property type="project" value="UniProtKB-SubCell"/>
</dbReference>
<dbReference type="AlphaFoldDB" id="A0A1H1LDZ1"/>
<evidence type="ECO:0000313" key="8">
    <source>
        <dbReference type="EMBL" id="SDR72627.1"/>
    </source>
</evidence>
<feature type="region of interest" description="Disordered" evidence="6">
    <location>
        <begin position="1"/>
        <end position="26"/>
    </location>
</feature>
<dbReference type="PANTHER" id="PTHR21716:SF16">
    <property type="entry name" value="BLL1467 PROTEIN"/>
    <property type="match status" value="1"/>
</dbReference>
<dbReference type="Proteomes" id="UP000243207">
    <property type="component" value="Chromosome I"/>
</dbReference>
<dbReference type="PANTHER" id="PTHR21716">
    <property type="entry name" value="TRANSMEMBRANE PROTEIN"/>
    <property type="match status" value="1"/>
</dbReference>
<feature type="transmembrane region" description="Helical" evidence="7">
    <location>
        <begin position="353"/>
        <end position="378"/>
    </location>
</feature>
<dbReference type="Pfam" id="PF01594">
    <property type="entry name" value="AI-2E_transport"/>
    <property type="match status" value="1"/>
</dbReference>
<comment type="subcellular location">
    <subcellularLocation>
        <location evidence="1">Membrane</location>
        <topology evidence="1">Multi-pass membrane protein</topology>
    </subcellularLocation>
</comment>
<evidence type="ECO:0000256" key="1">
    <source>
        <dbReference type="ARBA" id="ARBA00004141"/>
    </source>
</evidence>
<organism evidence="8 9">
    <name type="scientific">Halopseudomonas xinjiangensis</name>
    <dbReference type="NCBI Taxonomy" id="487184"/>
    <lineage>
        <taxon>Bacteria</taxon>
        <taxon>Pseudomonadati</taxon>
        <taxon>Pseudomonadota</taxon>
        <taxon>Gammaproteobacteria</taxon>
        <taxon>Pseudomonadales</taxon>
        <taxon>Pseudomonadaceae</taxon>
        <taxon>Halopseudomonas</taxon>
    </lineage>
</organism>
<dbReference type="InterPro" id="IPR002549">
    <property type="entry name" value="AI-2E-like"/>
</dbReference>
<dbReference type="EMBL" id="LT629736">
    <property type="protein sequence ID" value="SDR72627.1"/>
    <property type="molecule type" value="Genomic_DNA"/>
</dbReference>